<dbReference type="PANTHER" id="PTHR23116:SF29">
    <property type="entry name" value="PDZ DOMAIN-CONTAINING PROTEIN 7"/>
    <property type="match status" value="1"/>
</dbReference>
<gene>
    <name evidence="6" type="ORF">OS493_005944</name>
</gene>
<evidence type="ECO:0000313" key="6">
    <source>
        <dbReference type="EMBL" id="KAJ7339544.1"/>
    </source>
</evidence>
<dbReference type="InterPro" id="IPR001478">
    <property type="entry name" value="PDZ"/>
</dbReference>
<dbReference type="Proteomes" id="UP001163046">
    <property type="component" value="Unassembled WGS sequence"/>
</dbReference>
<evidence type="ECO:0000256" key="4">
    <source>
        <dbReference type="SAM" id="MobiDB-lite"/>
    </source>
</evidence>
<comment type="caution">
    <text evidence="6">The sequence shown here is derived from an EMBL/GenBank/DDBJ whole genome shotgun (WGS) entry which is preliminary data.</text>
</comment>
<feature type="region of interest" description="Disordered" evidence="4">
    <location>
        <begin position="83"/>
        <end position="105"/>
    </location>
</feature>
<keyword evidence="3" id="KW-0966">Cell projection</keyword>
<dbReference type="Pfam" id="PF00595">
    <property type="entry name" value="PDZ"/>
    <property type="match status" value="1"/>
</dbReference>
<evidence type="ECO:0000313" key="7">
    <source>
        <dbReference type="Proteomes" id="UP001163046"/>
    </source>
</evidence>
<evidence type="ECO:0000259" key="5">
    <source>
        <dbReference type="PROSITE" id="PS50106"/>
    </source>
</evidence>
<name>A0A9W9YIY3_9CNID</name>
<accession>A0A9W9YIY3</accession>
<dbReference type="AlphaFoldDB" id="A0A9W9YIY3"/>
<feature type="compositionally biased region" description="Low complexity" evidence="4">
    <location>
        <begin position="226"/>
        <end position="244"/>
    </location>
</feature>
<evidence type="ECO:0000256" key="2">
    <source>
        <dbReference type="ARBA" id="ARBA00022737"/>
    </source>
</evidence>
<dbReference type="GO" id="GO:0005886">
    <property type="term" value="C:plasma membrane"/>
    <property type="evidence" value="ECO:0007669"/>
    <property type="project" value="TreeGrafter"/>
</dbReference>
<dbReference type="CDD" id="cd00136">
    <property type="entry name" value="PDZ_canonical"/>
    <property type="match status" value="1"/>
</dbReference>
<keyword evidence="2" id="KW-0677">Repeat</keyword>
<reference evidence="6" key="1">
    <citation type="submission" date="2023-01" db="EMBL/GenBank/DDBJ databases">
        <title>Genome assembly of the deep-sea coral Lophelia pertusa.</title>
        <authorList>
            <person name="Herrera S."/>
            <person name="Cordes E."/>
        </authorList>
    </citation>
    <scope>NUCLEOTIDE SEQUENCE</scope>
    <source>
        <strain evidence="6">USNM1676648</strain>
        <tissue evidence="6">Polyp</tissue>
    </source>
</reference>
<sequence length="432" mass="47769">MIMCALQENFLPHLTHFIAIRVLLLMFISRRNPPNRSHRRILLYSPAHSKAVRWMQKLEHLLGSLCLRHRQMEQRCLNSLQRKQYSSTGGSPREHVITQSDALPKHDHIRDIKQDIVNAIPDDDLRPEVAKLPGRKRVASWGTVQEDATPVNNGPAPSVKPKPSKDYVAPSASSSDAYSDQQRHPRGRLANGDHTDGVTSPGGSGNAANSNSAEVQTKVHLYNQLSDASSESSSPSESRRSSVSKNRKSWDGVRHPGESEENQKVSRLERKDNKERSCSDSNLMNLPKEQQKVIQAKHRASQELYELHQQTKTANPSYQKRGITLETNRVQSSPKMNGVGESVFVVEVDKSSGSLGLTLEGGTDTEDDVKIKSVKEGNFAAWKCGTLKAGQVLLQVDDKPLGGMTSGIAVLTLRQAYSSPDSAVLKLLVRDV</sequence>
<feature type="region of interest" description="Disordered" evidence="4">
    <location>
        <begin position="225"/>
        <end position="288"/>
    </location>
</feature>
<dbReference type="GO" id="GO:0042995">
    <property type="term" value="C:cell projection"/>
    <property type="evidence" value="ECO:0007669"/>
    <property type="project" value="UniProtKB-SubCell"/>
</dbReference>
<dbReference type="InterPro" id="IPR051844">
    <property type="entry name" value="USH2_Complex_Protein"/>
</dbReference>
<dbReference type="PROSITE" id="PS50106">
    <property type="entry name" value="PDZ"/>
    <property type="match status" value="1"/>
</dbReference>
<evidence type="ECO:0000256" key="3">
    <source>
        <dbReference type="ARBA" id="ARBA00023273"/>
    </source>
</evidence>
<feature type="region of interest" description="Disordered" evidence="4">
    <location>
        <begin position="136"/>
        <end position="213"/>
    </location>
</feature>
<feature type="compositionally biased region" description="Basic and acidic residues" evidence="4">
    <location>
        <begin position="248"/>
        <end position="278"/>
    </location>
</feature>
<dbReference type="InterPro" id="IPR036034">
    <property type="entry name" value="PDZ_sf"/>
</dbReference>
<comment type="subcellular location">
    <subcellularLocation>
        <location evidence="1">Cell projection</location>
    </subcellularLocation>
</comment>
<dbReference type="PANTHER" id="PTHR23116">
    <property type="entry name" value="PDZ DOMAIN CONTAINING WHIRLIN AND HARMONIN-RELATED"/>
    <property type="match status" value="1"/>
</dbReference>
<proteinExistence type="predicted"/>
<organism evidence="6 7">
    <name type="scientific">Desmophyllum pertusum</name>
    <dbReference type="NCBI Taxonomy" id="174260"/>
    <lineage>
        <taxon>Eukaryota</taxon>
        <taxon>Metazoa</taxon>
        <taxon>Cnidaria</taxon>
        <taxon>Anthozoa</taxon>
        <taxon>Hexacorallia</taxon>
        <taxon>Scleractinia</taxon>
        <taxon>Caryophylliina</taxon>
        <taxon>Caryophylliidae</taxon>
        <taxon>Desmophyllum</taxon>
    </lineage>
</organism>
<dbReference type="SUPFAM" id="SSF50156">
    <property type="entry name" value="PDZ domain-like"/>
    <property type="match status" value="1"/>
</dbReference>
<evidence type="ECO:0000256" key="1">
    <source>
        <dbReference type="ARBA" id="ARBA00004316"/>
    </source>
</evidence>
<protein>
    <recommendedName>
        <fullName evidence="5">PDZ domain-containing protein</fullName>
    </recommendedName>
</protein>
<keyword evidence="7" id="KW-1185">Reference proteome</keyword>
<dbReference type="Gene3D" id="2.30.42.10">
    <property type="match status" value="1"/>
</dbReference>
<dbReference type="EMBL" id="MU827779">
    <property type="protein sequence ID" value="KAJ7339544.1"/>
    <property type="molecule type" value="Genomic_DNA"/>
</dbReference>
<dbReference type="SMART" id="SM00228">
    <property type="entry name" value="PDZ"/>
    <property type="match status" value="1"/>
</dbReference>
<feature type="compositionally biased region" description="Low complexity" evidence="4">
    <location>
        <begin position="166"/>
        <end position="180"/>
    </location>
</feature>
<feature type="domain" description="PDZ" evidence="5">
    <location>
        <begin position="345"/>
        <end position="416"/>
    </location>
</feature>